<feature type="compositionally biased region" description="Low complexity" evidence="1">
    <location>
        <begin position="183"/>
        <end position="194"/>
    </location>
</feature>
<protein>
    <recommendedName>
        <fullName evidence="4">Zinc finger PHD-type domain-containing protein</fullName>
    </recommendedName>
</protein>
<evidence type="ECO:0000313" key="2">
    <source>
        <dbReference type="EMBL" id="CAH1960934.1"/>
    </source>
</evidence>
<dbReference type="SUPFAM" id="SSF57903">
    <property type="entry name" value="FYVE/PHD zinc finger"/>
    <property type="match status" value="1"/>
</dbReference>
<evidence type="ECO:0008006" key="4">
    <source>
        <dbReference type="Google" id="ProtNLM"/>
    </source>
</evidence>
<dbReference type="EMBL" id="CAKOFQ010006691">
    <property type="protein sequence ID" value="CAH1960934.1"/>
    <property type="molecule type" value="Genomic_DNA"/>
</dbReference>
<organism evidence="2 3">
    <name type="scientific">Acanthoscelides obtectus</name>
    <name type="common">Bean weevil</name>
    <name type="synonym">Bruchus obtectus</name>
    <dbReference type="NCBI Taxonomy" id="200917"/>
    <lineage>
        <taxon>Eukaryota</taxon>
        <taxon>Metazoa</taxon>
        <taxon>Ecdysozoa</taxon>
        <taxon>Arthropoda</taxon>
        <taxon>Hexapoda</taxon>
        <taxon>Insecta</taxon>
        <taxon>Pterygota</taxon>
        <taxon>Neoptera</taxon>
        <taxon>Endopterygota</taxon>
        <taxon>Coleoptera</taxon>
        <taxon>Polyphaga</taxon>
        <taxon>Cucujiformia</taxon>
        <taxon>Chrysomeloidea</taxon>
        <taxon>Chrysomelidae</taxon>
        <taxon>Bruchinae</taxon>
        <taxon>Bruchini</taxon>
        <taxon>Acanthoscelides</taxon>
    </lineage>
</organism>
<name>A0A9P0JWV1_ACAOB</name>
<feature type="compositionally biased region" description="Polar residues" evidence="1">
    <location>
        <begin position="159"/>
        <end position="174"/>
    </location>
</feature>
<dbReference type="Gene3D" id="3.30.40.10">
    <property type="entry name" value="Zinc/RING finger domain, C3HC4 (zinc finger)"/>
    <property type="match status" value="1"/>
</dbReference>
<feature type="compositionally biased region" description="Basic and acidic residues" evidence="1">
    <location>
        <begin position="73"/>
        <end position="85"/>
    </location>
</feature>
<feature type="compositionally biased region" description="Basic residues" evidence="1">
    <location>
        <begin position="112"/>
        <end position="126"/>
    </location>
</feature>
<dbReference type="InterPro" id="IPR013083">
    <property type="entry name" value="Znf_RING/FYVE/PHD"/>
</dbReference>
<gene>
    <name evidence="2" type="ORF">ACAOBT_LOCUS3888</name>
</gene>
<dbReference type="Proteomes" id="UP001152888">
    <property type="component" value="Unassembled WGS sequence"/>
</dbReference>
<feature type="region of interest" description="Disordered" evidence="1">
    <location>
        <begin position="70"/>
        <end position="133"/>
    </location>
</feature>
<feature type="region of interest" description="Disordered" evidence="1">
    <location>
        <begin position="151"/>
        <end position="204"/>
    </location>
</feature>
<dbReference type="OrthoDB" id="6766063at2759"/>
<evidence type="ECO:0000313" key="3">
    <source>
        <dbReference type="Proteomes" id="UP001152888"/>
    </source>
</evidence>
<keyword evidence="3" id="KW-1185">Reference proteome</keyword>
<evidence type="ECO:0000256" key="1">
    <source>
        <dbReference type="SAM" id="MobiDB-lite"/>
    </source>
</evidence>
<proteinExistence type="predicted"/>
<sequence length="261" mass="29179">MSALKTYYSEEIRIFLRANQRAVTHFDISELFGRAYLKVQTGERAVKGFAVTGLYPVRRNVFTEDDYLAAEDNSEHKETEDEPVLREQIQNEETSPGSETLGLPEDIMKIPNLKKKQSNRARKSGKAKIITSTPNKDELEASISISNNKKKEVKRNLANPCTTSSRQATSSKGHPSNRQKKLSISSSESSCTPSVHDSSDDENDISIQNTSGDASCIFCKGKFSEDVRGEVWVRCEICNNWAHAECGGVEKKDIYICDLCK</sequence>
<comment type="caution">
    <text evidence="2">The sequence shown here is derived from an EMBL/GenBank/DDBJ whole genome shotgun (WGS) entry which is preliminary data.</text>
</comment>
<reference evidence="2" key="1">
    <citation type="submission" date="2022-03" db="EMBL/GenBank/DDBJ databases">
        <authorList>
            <person name="Sayadi A."/>
        </authorList>
    </citation>
    <scope>NUCLEOTIDE SEQUENCE</scope>
</reference>
<dbReference type="AlphaFoldDB" id="A0A9P0JWV1"/>
<dbReference type="InterPro" id="IPR011011">
    <property type="entry name" value="Znf_FYVE_PHD"/>
</dbReference>
<accession>A0A9P0JWV1</accession>